<dbReference type="RefSeq" id="WP_154791493.1">
    <property type="nucleotide sequence ID" value="NZ_WMBB01000019.1"/>
</dbReference>
<keyword evidence="3" id="KW-1185">Reference proteome</keyword>
<dbReference type="Pfam" id="PF00903">
    <property type="entry name" value="Glyoxalase"/>
    <property type="match status" value="1"/>
</dbReference>
<proteinExistence type="predicted"/>
<evidence type="ECO:0000313" key="2">
    <source>
        <dbReference type="EMBL" id="MTE17079.1"/>
    </source>
</evidence>
<sequence length="196" mass="20470">MPNLTRLGLPGDESSWAALGFTVTDGRFPIGGVACTLGEPAWGFDETHAAPATLGVPYLESSAPELDSTVAHPNGVTAIDHVVYWAPDLDDAVTDLTAVLGIPPRRRFFPRGPQGPEMAFYRVGEPFIEAVSSGKAPALVGVAFLAPDLDATVAAVRAAGGPIGDPKPAVQGGRIAGVWHGHLDWGIAFMEPKPRN</sequence>
<dbReference type="InterPro" id="IPR029068">
    <property type="entry name" value="Glyas_Bleomycin-R_OHBP_Dase"/>
</dbReference>
<evidence type="ECO:0000313" key="3">
    <source>
        <dbReference type="Proteomes" id="UP000432464"/>
    </source>
</evidence>
<feature type="domain" description="VOC" evidence="1">
    <location>
        <begin position="78"/>
        <end position="192"/>
    </location>
</feature>
<dbReference type="SUPFAM" id="SSF54593">
    <property type="entry name" value="Glyoxalase/Bleomycin resistance protein/Dihydroxybiphenyl dioxygenase"/>
    <property type="match status" value="1"/>
</dbReference>
<gene>
    <name evidence="2" type="ORF">GLP40_30615</name>
</gene>
<comment type="caution">
    <text evidence="2">The sequence shown here is derived from an EMBL/GenBank/DDBJ whole genome shotgun (WGS) entry which is preliminary data.</text>
</comment>
<reference evidence="2 3" key="1">
    <citation type="submission" date="2019-11" db="EMBL/GenBank/DDBJ databases">
        <title>Nocardia sp. nov. CT2-14 isolated from soil.</title>
        <authorList>
            <person name="Kanchanasin P."/>
            <person name="Tanasupawat S."/>
            <person name="Yuki M."/>
            <person name="Kudo T."/>
        </authorList>
    </citation>
    <scope>NUCLEOTIDE SEQUENCE [LARGE SCALE GENOMIC DNA]</scope>
    <source>
        <strain evidence="2 3">CT2-14</strain>
    </source>
</reference>
<dbReference type="Proteomes" id="UP000432464">
    <property type="component" value="Unassembled WGS sequence"/>
</dbReference>
<evidence type="ECO:0000259" key="1">
    <source>
        <dbReference type="PROSITE" id="PS51819"/>
    </source>
</evidence>
<dbReference type="InterPro" id="IPR004360">
    <property type="entry name" value="Glyas_Fos-R_dOase_dom"/>
</dbReference>
<dbReference type="InterPro" id="IPR037523">
    <property type="entry name" value="VOC_core"/>
</dbReference>
<dbReference type="AlphaFoldDB" id="A0A6I3LB47"/>
<dbReference type="PROSITE" id="PS51819">
    <property type="entry name" value="VOC"/>
    <property type="match status" value="1"/>
</dbReference>
<protein>
    <recommendedName>
        <fullName evidence="1">VOC domain-containing protein</fullName>
    </recommendedName>
</protein>
<accession>A0A6I3LB47</accession>
<dbReference type="Gene3D" id="3.10.180.10">
    <property type="entry name" value="2,3-Dihydroxybiphenyl 1,2-Dioxygenase, domain 1"/>
    <property type="match status" value="1"/>
</dbReference>
<organism evidence="2 3">
    <name type="scientific">Nocardia aurantiaca</name>
    <dbReference type="NCBI Taxonomy" id="2675850"/>
    <lineage>
        <taxon>Bacteria</taxon>
        <taxon>Bacillati</taxon>
        <taxon>Actinomycetota</taxon>
        <taxon>Actinomycetes</taxon>
        <taxon>Mycobacteriales</taxon>
        <taxon>Nocardiaceae</taxon>
        <taxon>Nocardia</taxon>
    </lineage>
</organism>
<name>A0A6I3LB47_9NOCA</name>
<dbReference type="EMBL" id="WMBB01000019">
    <property type="protein sequence ID" value="MTE17079.1"/>
    <property type="molecule type" value="Genomic_DNA"/>
</dbReference>